<feature type="compositionally biased region" description="Acidic residues" evidence="1">
    <location>
        <begin position="267"/>
        <end position="276"/>
    </location>
</feature>
<proteinExistence type="predicted"/>
<feature type="compositionally biased region" description="Basic and acidic residues" evidence="1">
    <location>
        <begin position="310"/>
        <end position="330"/>
    </location>
</feature>
<dbReference type="InterPro" id="IPR039223">
    <property type="entry name" value="AATF/Bfr2"/>
</dbReference>
<feature type="compositionally biased region" description="Low complexity" evidence="1">
    <location>
        <begin position="40"/>
        <end position="54"/>
    </location>
</feature>
<feature type="region of interest" description="Disordered" evidence="1">
    <location>
        <begin position="214"/>
        <end position="342"/>
    </location>
</feature>
<feature type="compositionally biased region" description="Acidic residues" evidence="1">
    <location>
        <begin position="152"/>
        <end position="164"/>
    </location>
</feature>
<reference evidence="3 4" key="1">
    <citation type="submission" date="2024-10" db="EMBL/GenBank/DDBJ databases">
        <title>Updated reference genomes for cyclostephanoid diatoms.</title>
        <authorList>
            <person name="Roberts W.R."/>
            <person name="Alverson A.J."/>
        </authorList>
    </citation>
    <scope>NUCLEOTIDE SEQUENCE [LARGE SCALE GENOMIC DNA]</scope>
    <source>
        <strain evidence="3 4">AJA276-08</strain>
    </source>
</reference>
<protein>
    <recommendedName>
        <fullName evidence="2">Apoptosis-antagonizing transcription factor C-terminal domain-containing protein</fullName>
    </recommendedName>
</protein>
<dbReference type="EMBL" id="JALLAZ020000932">
    <property type="protein sequence ID" value="KAL3784328.1"/>
    <property type="molecule type" value="Genomic_DNA"/>
</dbReference>
<sequence length="460" mass="50313">MSNDDTTERPKKKSGTGNLRRKRSSELPPPATHPPPPPSSSSSSSSRLFSALASIEEDDGAASARRVRSRVESLRRSHEASRQMELNGSLLELRILVQRCMTEEEEEEEEEEASSEDDDGSTGRRRKASLAGVDALLENLLEARRELAGGWNDDDDDNNNDEDGVDRTRPTDGECDDDDDEEDALAERLKVEYSYMRDRRWMPTLDRLHAGIVSRMGGGSSSFDDGGGGGGGGRAESFRGKALGTSFWEQVRGTAEYERSRSRGAGMDEEDEEEEDGGSRRRSRRRRRPTFDDSRLYQHMLSDFVSSRSTNERGGGRPSDPAREAAERLGRALRKRRTSGGSSAEYADVDIASLYEVGVDGKTTNKAAGGGGSTKKKTTTIVDRRASKGRKIRYAIVPKLVNFTFPVSRPEPAISEDVWFKSLFGGGGEGGGGACVGSAHGAEHTRRKGYIFLAEGGTRD</sequence>
<feature type="compositionally biased region" description="Acidic residues" evidence="1">
    <location>
        <begin position="103"/>
        <end position="120"/>
    </location>
</feature>
<feature type="region of interest" description="Disordered" evidence="1">
    <location>
        <begin position="148"/>
        <end position="184"/>
    </location>
</feature>
<evidence type="ECO:0000313" key="3">
    <source>
        <dbReference type="EMBL" id="KAL3784328.1"/>
    </source>
</evidence>
<feature type="region of interest" description="Disordered" evidence="1">
    <location>
        <begin position="1"/>
        <end position="128"/>
    </location>
</feature>
<feature type="domain" description="Apoptosis-antagonizing transcription factor C-terminal" evidence="2">
    <location>
        <begin position="374"/>
        <end position="424"/>
    </location>
</feature>
<feature type="compositionally biased region" description="Acidic residues" evidence="1">
    <location>
        <begin position="173"/>
        <end position="184"/>
    </location>
</feature>
<evidence type="ECO:0000256" key="1">
    <source>
        <dbReference type="SAM" id="MobiDB-lite"/>
    </source>
</evidence>
<dbReference type="AlphaFoldDB" id="A0ABD3P8L5"/>
<comment type="caution">
    <text evidence="3">The sequence shown here is derived from an EMBL/GenBank/DDBJ whole genome shotgun (WGS) entry which is preliminary data.</text>
</comment>
<dbReference type="PANTHER" id="PTHR15565">
    <property type="entry name" value="AATF PROTEIN APOPTOSIS ANTAGONIZING TRANSCRIPTION FACTOR"/>
    <property type="match status" value="1"/>
</dbReference>
<dbReference type="Pfam" id="PF08164">
    <property type="entry name" value="TRAUB"/>
    <property type="match status" value="1"/>
</dbReference>
<feature type="compositionally biased region" description="Gly residues" evidence="1">
    <location>
        <begin position="216"/>
        <end position="234"/>
    </location>
</feature>
<evidence type="ECO:0000313" key="4">
    <source>
        <dbReference type="Proteomes" id="UP001530315"/>
    </source>
</evidence>
<dbReference type="Proteomes" id="UP001530315">
    <property type="component" value="Unassembled WGS sequence"/>
</dbReference>
<feature type="compositionally biased region" description="Basic and acidic residues" evidence="1">
    <location>
        <begin position="69"/>
        <end position="82"/>
    </location>
</feature>
<dbReference type="InterPro" id="IPR012617">
    <property type="entry name" value="AATF_C"/>
</dbReference>
<keyword evidence="4" id="KW-1185">Reference proteome</keyword>
<feature type="compositionally biased region" description="Pro residues" evidence="1">
    <location>
        <begin position="27"/>
        <end position="39"/>
    </location>
</feature>
<accession>A0ABD3P8L5</accession>
<dbReference type="PANTHER" id="PTHR15565:SF0">
    <property type="entry name" value="PROTEIN AATF"/>
    <property type="match status" value="1"/>
</dbReference>
<evidence type="ECO:0000259" key="2">
    <source>
        <dbReference type="Pfam" id="PF08164"/>
    </source>
</evidence>
<name>A0ABD3P8L5_9STRA</name>
<organism evidence="3 4">
    <name type="scientific">Stephanodiscus triporus</name>
    <dbReference type="NCBI Taxonomy" id="2934178"/>
    <lineage>
        <taxon>Eukaryota</taxon>
        <taxon>Sar</taxon>
        <taxon>Stramenopiles</taxon>
        <taxon>Ochrophyta</taxon>
        <taxon>Bacillariophyta</taxon>
        <taxon>Coscinodiscophyceae</taxon>
        <taxon>Thalassiosirophycidae</taxon>
        <taxon>Stephanodiscales</taxon>
        <taxon>Stephanodiscaceae</taxon>
        <taxon>Stephanodiscus</taxon>
    </lineage>
</organism>
<gene>
    <name evidence="3" type="ORF">ACHAW5_000219</name>
</gene>
<feature type="compositionally biased region" description="Basic residues" evidence="1">
    <location>
        <begin position="10"/>
        <end position="23"/>
    </location>
</feature>